<keyword evidence="9 17" id="KW-0963">Cytoplasm</keyword>
<feature type="binding site" evidence="20">
    <location>
        <position position="461"/>
    </location>
    <ligand>
        <name>Mg(2+)</name>
        <dbReference type="ChEBI" id="CHEBI:18420"/>
    </ligand>
</feature>
<dbReference type="InterPro" id="IPR036618">
    <property type="entry name" value="PtsI_HPr-bd_sf"/>
</dbReference>
<reference evidence="24" key="1">
    <citation type="submission" date="2012-11" db="EMBL/GenBank/DDBJ databases">
        <title>Permanent draft genomes of Rhodopirellula europaea strain SH398 and 6C.</title>
        <authorList>
            <person name="Richter M."/>
            <person name="Richter-Heitmann T."/>
            <person name="Frank C."/>
            <person name="Harder J."/>
            <person name="Glockner F.O."/>
        </authorList>
    </citation>
    <scope>NUCLEOTIDE SEQUENCE</scope>
    <source>
        <strain evidence="24">6C</strain>
    </source>
</reference>
<sequence length="595" mass="64332">MERMEGNSLSTGLAKGVAVVLGYELQRTITLPTENTSDSISRSKVSDECDRMDDALEKSKQDLDDLKSIATDRTSISSAIDLVSAHASMAGEIASLVKDRISHDLVGVEGALDSVICQTVGRLAKIDNDYLRERETDVRDIGQRMKRHLMGMTAPHLDALPKDAIIVTQELAPSDAIALADSGIVTQVGGNLGHTAIIARSMGIPAVSGIANATQRITSGMMLLIDGEAGIVIANPGEQELSEFDSRLAEADRDLDALQSNHSDPASISTCQTLDGMEITLYGNVGLSSDLDQVLAHGLAGVGLFRTEFLYLQSEHRPDTESQRRIYAQMSDRLGDRPLVIRTFDFGGDKLPPFLSKDENVDASSLSLRGLRFSLAEKDLLRSQLNAIVHVAQQSDVSILFPMVIGGHDFAQAIEMVDDVVEASNAFRRPQIGAMIETPAALFCLDEILELADFIAIGTNDLTQYLLAADRELSAESDQVTAMHPAVLRAIHQIAAAAKRWDRPICVCGEEAGDPEFAELLIGLGIRELSVSASRSESLRKAIAQIDSTKACDLVQRAQDCRSSNEVRKLLRSAKQSETFEDLDSQSIDAIKACS</sequence>
<gene>
    <name evidence="24" type="ORF">RE6C_02005</name>
</gene>
<evidence type="ECO:0000256" key="9">
    <source>
        <dbReference type="ARBA" id="ARBA00022490"/>
    </source>
</evidence>
<dbReference type="NCBIfam" id="TIGR01417">
    <property type="entry name" value="PTS_I_fam"/>
    <property type="match status" value="1"/>
</dbReference>
<evidence type="ECO:0000256" key="13">
    <source>
        <dbReference type="ARBA" id="ARBA00022723"/>
    </source>
</evidence>
<dbReference type="RefSeq" id="WP_008656014.1">
    <property type="nucleotide sequence ID" value="NZ_ANMO01000097.1"/>
</dbReference>
<protein>
    <recommendedName>
        <fullName evidence="7 17">Phosphoenolpyruvate-protein phosphotransferase</fullName>
        <ecNumber evidence="6 17">2.7.3.9</ecNumber>
    </recommendedName>
    <alternativeName>
        <fullName evidence="16 17">Phosphotransferase system, enzyme I</fullName>
    </alternativeName>
</protein>
<evidence type="ECO:0000256" key="1">
    <source>
        <dbReference type="ARBA" id="ARBA00000683"/>
    </source>
</evidence>
<dbReference type="EC" id="2.7.3.9" evidence="6 17"/>
<dbReference type="PIRSF" id="PIRSF000732">
    <property type="entry name" value="PTS_enzyme_I"/>
    <property type="match status" value="1"/>
</dbReference>
<feature type="binding site" evidence="19">
    <location>
        <position position="471"/>
    </location>
    <ligand>
        <name>phosphoenolpyruvate</name>
        <dbReference type="ChEBI" id="CHEBI:58702"/>
    </ligand>
</feature>
<dbReference type="Gene3D" id="1.10.274.10">
    <property type="entry name" value="PtsI, HPr-binding domain"/>
    <property type="match status" value="1"/>
</dbReference>
<keyword evidence="11 17" id="KW-0808">Transferase</keyword>
<comment type="function">
    <text evidence="3 17">General (non sugar-specific) component of the phosphoenolpyruvate-dependent sugar phosphotransferase system (sugar PTS). This major carbohydrate active-transport system catalyzes the phosphorylation of incoming sugar substrates concomitantly with their translocation across the cell membrane. Enzyme I transfers the phosphoryl group from phosphoenolpyruvate (PEP) to the phosphoryl carrier protein (HPr).</text>
</comment>
<dbReference type="InterPro" id="IPR006318">
    <property type="entry name" value="PTS_EI-like"/>
</dbReference>
<dbReference type="PRINTS" id="PR01736">
    <property type="entry name" value="PHPHTRNFRASE"/>
</dbReference>
<comment type="cofactor">
    <cofactor evidence="2 17 20">
        <name>Mg(2+)</name>
        <dbReference type="ChEBI" id="CHEBI:18420"/>
    </cofactor>
</comment>
<dbReference type="Gene3D" id="3.20.20.60">
    <property type="entry name" value="Phosphoenolpyruvate-binding domains"/>
    <property type="match status" value="1"/>
</dbReference>
<dbReference type="Proteomes" id="UP000011529">
    <property type="component" value="Unassembled WGS sequence"/>
</dbReference>
<dbReference type="AlphaFoldDB" id="M2AXN3"/>
<dbReference type="SUPFAM" id="SSF47831">
    <property type="entry name" value="Enzyme I of the PEP:sugar phosphotransferase system HPr-binding (sub)domain"/>
    <property type="match status" value="1"/>
</dbReference>
<comment type="subcellular location">
    <subcellularLocation>
        <location evidence="4 17">Cytoplasm</location>
    </subcellularLocation>
</comment>
<dbReference type="InterPro" id="IPR008279">
    <property type="entry name" value="PEP-util_enz_mobile_dom"/>
</dbReference>
<evidence type="ECO:0000313" key="24">
    <source>
        <dbReference type="EMBL" id="EMB17467.1"/>
    </source>
</evidence>
<evidence type="ECO:0000259" key="23">
    <source>
        <dbReference type="Pfam" id="PF05524"/>
    </source>
</evidence>
<evidence type="ECO:0000256" key="6">
    <source>
        <dbReference type="ARBA" id="ARBA00012232"/>
    </source>
</evidence>
<dbReference type="Pfam" id="PF00391">
    <property type="entry name" value="PEP-utilizers"/>
    <property type="match status" value="1"/>
</dbReference>
<dbReference type="GO" id="GO:0005737">
    <property type="term" value="C:cytoplasm"/>
    <property type="evidence" value="ECO:0007669"/>
    <property type="project" value="UniProtKB-SubCell"/>
</dbReference>
<reference evidence="24" key="2">
    <citation type="journal article" date="2013" name="Mar. Genomics">
        <title>Expression of sulfatases in Rhodopirellula baltica and the diversity of sulfatases in the genus Rhodopirellula.</title>
        <authorList>
            <person name="Wegner C.E."/>
            <person name="Richter-Heitmann T."/>
            <person name="Klindworth A."/>
            <person name="Klockow C."/>
            <person name="Richter M."/>
            <person name="Achstetter T."/>
            <person name="Glockner F.O."/>
            <person name="Harder J."/>
        </authorList>
    </citation>
    <scope>NUCLEOTIDE SEQUENCE [LARGE SCALE GENOMIC DNA]</scope>
    <source>
        <strain evidence="24">6C</strain>
    </source>
</reference>
<evidence type="ECO:0000256" key="18">
    <source>
        <dbReference type="PIRSR" id="PIRSR000732-1"/>
    </source>
</evidence>
<evidence type="ECO:0000256" key="8">
    <source>
        <dbReference type="ARBA" id="ARBA00022448"/>
    </source>
</evidence>
<keyword evidence="10 17" id="KW-0762">Sugar transport</keyword>
<feature type="binding site" evidence="20">
    <location>
        <position position="437"/>
    </location>
    <ligand>
        <name>Mg(2+)</name>
        <dbReference type="ChEBI" id="CHEBI:18420"/>
    </ligand>
</feature>
<keyword evidence="14 17" id="KW-0418">Kinase</keyword>
<keyword evidence="12 17" id="KW-0598">Phosphotransferase system</keyword>
<feature type="domain" description="PEP-utilising enzyme mobile" evidence="21">
    <location>
        <begin position="161"/>
        <end position="230"/>
    </location>
</feature>
<dbReference type="InterPro" id="IPR036637">
    <property type="entry name" value="Phosphohistidine_dom_sf"/>
</dbReference>
<dbReference type="GO" id="GO:0016301">
    <property type="term" value="F:kinase activity"/>
    <property type="evidence" value="ECO:0007669"/>
    <property type="project" value="UniProtKB-KW"/>
</dbReference>
<dbReference type="PROSITE" id="PS00742">
    <property type="entry name" value="PEP_ENZYMES_2"/>
    <property type="match status" value="1"/>
</dbReference>
<dbReference type="GO" id="GO:0009401">
    <property type="term" value="P:phosphoenolpyruvate-dependent sugar phosphotransferase system"/>
    <property type="evidence" value="ECO:0007669"/>
    <property type="project" value="UniProtKB-KW"/>
</dbReference>
<dbReference type="InterPro" id="IPR040442">
    <property type="entry name" value="Pyrv_kinase-like_dom_sf"/>
</dbReference>
<evidence type="ECO:0000256" key="2">
    <source>
        <dbReference type="ARBA" id="ARBA00001946"/>
    </source>
</evidence>
<evidence type="ECO:0000256" key="7">
    <source>
        <dbReference type="ARBA" id="ARBA00016544"/>
    </source>
</evidence>
<evidence type="ECO:0000256" key="17">
    <source>
        <dbReference type="PIRNR" id="PIRNR000732"/>
    </source>
</evidence>
<dbReference type="GO" id="GO:0008965">
    <property type="term" value="F:phosphoenolpyruvate-protein phosphotransferase activity"/>
    <property type="evidence" value="ECO:0007669"/>
    <property type="project" value="UniProtKB-EC"/>
</dbReference>
<evidence type="ECO:0000259" key="21">
    <source>
        <dbReference type="Pfam" id="PF00391"/>
    </source>
</evidence>
<name>M2AXN3_9BACT</name>
<dbReference type="InterPro" id="IPR023151">
    <property type="entry name" value="PEP_util_CS"/>
</dbReference>
<evidence type="ECO:0000256" key="12">
    <source>
        <dbReference type="ARBA" id="ARBA00022683"/>
    </source>
</evidence>
<dbReference type="InterPro" id="IPR024692">
    <property type="entry name" value="PTS_EI"/>
</dbReference>
<evidence type="ECO:0000256" key="10">
    <source>
        <dbReference type="ARBA" id="ARBA00022597"/>
    </source>
</evidence>
<evidence type="ECO:0000256" key="16">
    <source>
        <dbReference type="ARBA" id="ARBA00033235"/>
    </source>
</evidence>
<feature type="active site" description="Proton donor" evidence="18">
    <location>
        <position position="508"/>
    </location>
</feature>
<keyword evidence="15 17" id="KW-0460">Magnesium</keyword>
<evidence type="ECO:0000256" key="15">
    <source>
        <dbReference type="ARBA" id="ARBA00022842"/>
    </source>
</evidence>
<proteinExistence type="inferred from homology"/>
<feature type="domain" description="Phosphotransferase system enzyme I N-terminal" evidence="23">
    <location>
        <begin position="6"/>
        <end position="134"/>
    </location>
</feature>
<feature type="binding site" evidence="19">
    <location>
        <position position="342"/>
    </location>
    <ligand>
        <name>phosphoenolpyruvate</name>
        <dbReference type="ChEBI" id="CHEBI:58702"/>
    </ligand>
</feature>
<dbReference type="EMBL" id="ANMO01000097">
    <property type="protein sequence ID" value="EMB17467.1"/>
    <property type="molecule type" value="Genomic_DNA"/>
</dbReference>
<evidence type="ECO:0000256" key="20">
    <source>
        <dbReference type="PIRSR" id="PIRSR000732-3"/>
    </source>
</evidence>
<evidence type="ECO:0000313" key="25">
    <source>
        <dbReference type="Proteomes" id="UP000011529"/>
    </source>
</evidence>
<evidence type="ECO:0000256" key="19">
    <source>
        <dbReference type="PIRSR" id="PIRSR000732-2"/>
    </source>
</evidence>
<keyword evidence="25" id="KW-1185">Reference proteome</keyword>
<comment type="caution">
    <text evidence="24">The sequence shown here is derived from an EMBL/GenBank/DDBJ whole genome shotgun (WGS) entry which is preliminary data.</text>
</comment>
<evidence type="ECO:0000256" key="4">
    <source>
        <dbReference type="ARBA" id="ARBA00004496"/>
    </source>
</evidence>
<comment type="similarity">
    <text evidence="5 17">Belongs to the PEP-utilizing enzyme family.</text>
</comment>
<feature type="binding site" evidence="19">
    <location>
        <position position="306"/>
    </location>
    <ligand>
        <name>phosphoenolpyruvate</name>
        <dbReference type="ChEBI" id="CHEBI:58702"/>
    </ligand>
</feature>
<organism evidence="24 25">
    <name type="scientific">Rhodopirellula europaea 6C</name>
    <dbReference type="NCBI Taxonomy" id="1263867"/>
    <lineage>
        <taxon>Bacteria</taxon>
        <taxon>Pseudomonadati</taxon>
        <taxon>Planctomycetota</taxon>
        <taxon>Planctomycetia</taxon>
        <taxon>Pirellulales</taxon>
        <taxon>Pirellulaceae</taxon>
        <taxon>Rhodopirellula</taxon>
    </lineage>
</organism>
<dbReference type="InterPro" id="IPR050499">
    <property type="entry name" value="PEP-utilizing_PTS_enzyme"/>
</dbReference>
<dbReference type="PATRIC" id="fig|1263867.3.peg.2132"/>
<keyword evidence="8 17" id="KW-0813">Transport</keyword>
<dbReference type="Pfam" id="PF02896">
    <property type="entry name" value="PEP-utilizers_C"/>
    <property type="match status" value="1"/>
</dbReference>
<evidence type="ECO:0000259" key="22">
    <source>
        <dbReference type="Pfam" id="PF02896"/>
    </source>
</evidence>
<comment type="catalytic activity">
    <reaction evidence="1 17">
        <text>L-histidyl-[protein] + phosphoenolpyruvate = N(pros)-phospho-L-histidyl-[protein] + pyruvate</text>
        <dbReference type="Rhea" id="RHEA:23880"/>
        <dbReference type="Rhea" id="RHEA-COMP:9745"/>
        <dbReference type="Rhea" id="RHEA-COMP:9746"/>
        <dbReference type="ChEBI" id="CHEBI:15361"/>
        <dbReference type="ChEBI" id="CHEBI:29979"/>
        <dbReference type="ChEBI" id="CHEBI:58702"/>
        <dbReference type="ChEBI" id="CHEBI:64837"/>
        <dbReference type="EC" id="2.7.3.9"/>
    </reaction>
</comment>
<evidence type="ECO:0000256" key="11">
    <source>
        <dbReference type="ARBA" id="ARBA00022679"/>
    </source>
</evidence>
<accession>M2AXN3</accession>
<dbReference type="PANTHER" id="PTHR46244:SF3">
    <property type="entry name" value="PHOSPHOENOLPYRUVATE-PROTEIN PHOSPHOTRANSFERASE"/>
    <property type="match status" value="1"/>
</dbReference>
<dbReference type="Gene3D" id="3.50.30.10">
    <property type="entry name" value="Phosphohistidine domain"/>
    <property type="match status" value="1"/>
</dbReference>
<feature type="binding site" evidence="19">
    <location>
        <begin position="460"/>
        <end position="461"/>
    </location>
    <ligand>
        <name>phosphoenolpyruvate</name>
        <dbReference type="ChEBI" id="CHEBI:58702"/>
    </ligand>
</feature>
<dbReference type="SUPFAM" id="SSF52009">
    <property type="entry name" value="Phosphohistidine domain"/>
    <property type="match status" value="1"/>
</dbReference>
<dbReference type="SUPFAM" id="SSF51621">
    <property type="entry name" value="Phosphoenolpyruvate/pyruvate domain"/>
    <property type="match status" value="1"/>
</dbReference>
<dbReference type="GO" id="GO:0046872">
    <property type="term" value="F:metal ion binding"/>
    <property type="evidence" value="ECO:0007669"/>
    <property type="project" value="UniProtKB-KW"/>
</dbReference>
<feature type="domain" description="PEP-utilising enzyme C-terminal" evidence="22">
    <location>
        <begin position="271"/>
        <end position="547"/>
    </location>
</feature>
<evidence type="ECO:0000256" key="3">
    <source>
        <dbReference type="ARBA" id="ARBA00002728"/>
    </source>
</evidence>
<dbReference type="PANTHER" id="PTHR46244">
    <property type="entry name" value="PHOSPHOENOLPYRUVATE-PROTEIN PHOSPHOTRANSFERASE"/>
    <property type="match status" value="1"/>
</dbReference>
<keyword evidence="24" id="KW-0670">Pyruvate</keyword>
<evidence type="ECO:0000256" key="14">
    <source>
        <dbReference type="ARBA" id="ARBA00022777"/>
    </source>
</evidence>
<evidence type="ECO:0000256" key="5">
    <source>
        <dbReference type="ARBA" id="ARBA00007837"/>
    </source>
</evidence>
<dbReference type="InterPro" id="IPR008731">
    <property type="entry name" value="PTS_EIN"/>
</dbReference>
<dbReference type="InterPro" id="IPR015813">
    <property type="entry name" value="Pyrv/PenolPyrv_kinase-like_dom"/>
</dbReference>
<dbReference type="Pfam" id="PF05524">
    <property type="entry name" value="PEP-utilisers_N"/>
    <property type="match status" value="1"/>
</dbReference>
<keyword evidence="13 17" id="KW-0479">Metal-binding</keyword>
<feature type="active site" description="Tele-phosphohistidine intermediate" evidence="18">
    <location>
        <position position="194"/>
    </location>
</feature>
<dbReference type="InterPro" id="IPR000121">
    <property type="entry name" value="PEP_util_C"/>
</dbReference>